<dbReference type="OrthoDB" id="9802794at2"/>
<dbReference type="UniPathway" id="UPA00958"/>
<dbReference type="FunFam" id="3.40.50.620:FF:000028">
    <property type="entry name" value="Bifunctional protein HldE"/>
    <property type="match status" value="1"/>
</dbReference>
<dbReference type="GO" id="GO:0033786">
    <property type="term" value="F:heptose-1-phosphate adenylyltransferase activity"/>
    <property type="evidence" value="ECO:0007669"/>
    <property type="project" value="UniProtKB-UniRule"/>
</dbReference>
<comment type="similarity">
    <text evidence="14 16">In the N-terminal section; belongs to the carbohydrate kinase PfkB family.</text>
</comment>
<dbReference type="PANTHER" id="PTHR46969:SF1">
    <property type="entry name" value="BIFUNCTIONAL PROTEIN HLDE"/>
    <property type="match status" value="1"/>
</dbReference>
<evidence type="ECO:0000256" key="6">
    <source>
        <dbReference type="ARBA" id="ARBA00022695"/>
    </source>
</evidence>
<evidence type="ECO:0000256" key="16">
    <source>
        <dbReference type="HAMAP-Rule" id="MF_01603"/>
    </source>
</evidence>
<dbReference type="EMBL" id="PDDX01000001">
    <property type="protein sequence ID" value="PHI29275.1"/>
    <property type="molecule type" value="Genomic_DNA"/>
</dbReference>
<evidence type="ECO:0000256" key="7">
    <source>
        <dbReference type="ARBA" id="ARBA00022741"/>
    </source>
</evidence>
<evidence type="ECO:0000256" key="11">
    <source>
        <dbReference type="ARBA" id="ARBA00023277"/>
    </source>
</evidence>
<dbReference type="GO" id="GO:0005524">
    <property type="term" value="F:ATP binding"/>
    <property type="evidence" value="ECO:0007669"/>
    <property type="project" value="UniProtKB-UniRule"/>
</dbReference>
<feature type="domain" description="Cytidyltransferase-like" evidence="18">
    <location>
        <begin position="344"/>
        <end position="469"/>
    </location>
</feature>
<dbReference type="Pfam" id="PF00294">
    <property type="entry name" value="PfkB"/>
    <property type="match status" value="1"/>
</dbReference>
<dbReference type="InterPro" id="IPR004821">
    <property type="entry name" value="Cyt_trans-like"/>
</dbReference>
<feature type="binding site" evidence="16">
    <location>
        <begin position="195"/>
        <end position="198"/>
    </location>
    <ligand>
        <name>ATP</name>
        <dbReference type="ChEBI" id="CHEBI:30616"/>
    </ligand>
</feature>
<dbReference type="Gene3D" id="3.40.1190.20">
    <property type="match status" value="1"/>
</dbReference>
<evidence type="ECO:0000259" key="17">
    <source>
        <dbReference type="Pfam" id="PF00294"/>
    </source>
</evidence>
<feature type="domain" description="Carbohydrate kinase PfkB" evidence="17">
    <location>
        <begin position="11"/>
        <end position="305"/>
    </location>
</feature>
<dbReference type="GO" id="GO:0016773">
    <property type="term" value="F:phosphotransferase activity, alcohol group as acceptor"/>
    <property type="evidence" value="ECO:0007669"/>
    <property type="project" value="InterPro"/>
</dbReference>
<accession>A0A2C6DLE3</accession>
<keyword evidence="6 16" id="KW-0548">Nucleotidyltransferase</keyword>
<keyword evidence="5 16" id="KW-0808">Transferase</keyword>
<dbReference type="GO" id="GO:0033785">
    <property type="term" value="F:heptose 7-phosphate kinase activity"/>
    <property type="evidence" value="ECO:0007669"/>
    <property type="project" value="UniProtKB-UniRule"/>
</dbReference>
<comment type="subunit">
    <text evidence="4 16">Homodimer.</text>
</comment>
<evidence type="ECO:0000259" key="18">
    <source>
        <dbReference type="Pfam" id="PF01467"/>
    </source>
</evidence>
<dbReference type="GO" id="GO:0097171">
    <property type="term" value="P:ADP-L-glycero-beta-D-manno-heptose biosynthetic process"/>
    <property type="evidence" value="ECO:0007669"/>
    <property type="project" value="UniProtKB-UniPathway"/>
</dbReference>
<evidence type="ECO:0000313" key="19">
    <source>
        <dbReference type="EMBL" id="PHI29275.1"/>
    </source>
</evidence>
<dbReference type="NCBIfam" id="TIGR02198">
    <property type="entry name" value="rfaE_dom_I"/>
    <property type="match status" value="1"/>
</dbReference>
<keyword evidence="11 16" id="KW-0119">Carbohydrate metabolism</keyword>
<dbReference type="UniPathway" id="UPA00356">
    <property type="reaction ID" value="UER00437"/>
</dbReference>
<feature type="region of interest" description="Ribokinase" evidence="16">
    <location>
        <begin position="1"/>
        <end position="318"/>
    </location>
</feature>
<evidence type="ECO:0000256" key="9">
    <source>
        <dbReference type="ARBA" id="ARBA00022840"/>
    </source>
</evidence>
<name>A0A2C6DLE3_9GAMM</name>
<dbReference type="Gene3D" id="3.40.50.620">
    <property type="entry name" value="HUPs"/>
    <property type="match status" value="1"/>
</dbReference>
<evidence type="ECO:0000256" key="10">
    <source>
        <dbReference type="ARBA" id="ARBA00023268"/>
    </source>
</evidence>
<keyword evidence="8 16" id="KW-0418">Kinase</keyword>
<dbReference type="EC" id="2.7.7.70" evidence="16"/>
<evidence type="ECO:0000256" key="12">
    <source>
        <dbReference type="ARBA" id="ARBA00047428"/>
    </source>
</evidence>
<feature type="region of interest" description="Cytidylyltransferase" evidence="16">
    <location>
        <begin position="344"/>
        <end position="475"/>
    </location>
</feature>
<dbReference type="GO" id="GO:0005829">
    <property type="term" value="C:cytosol"/>
    <property type="evidence" value="ECO:0007669"/>
    <property type="project" value="TreeGrafter"/>
</dbReference>
<dbReference type="InterPro" id="IPR011611">
    <property type="entry name" value="PfkB_dom"/>
</dbReference>
<dbReference type="EC" id="2.7.1.167" evidence="16"/>
<gene>
    <name evidence="16" type="primary">hldE</name>
    <name evidence="19" type="ORF">CRN84_08050</name>
</gene>
<dbReference type="InterPro" id="IPR002173">
    <property type="entry name" value="Carboh/pur_kinase_PfkB_CS"/>
</dbReference>
<dbReference type="NCBIfam" id="TIGR02199">
    <property type="entry name" value="rfaE_dom_II"/>
    <property type="match status" value="1"/>
</dbReference>
<keyword evidence="20" id="KW-1185">Reference proteome</keyword>
<dbReference type="STRING" id="1111728.GCA_000427805_02017"/>
<evidence type="ECO:0000256" key="5">
    <source>
        <dbReference type="ARBA" id="ARBA00022679"/>
    </source>
</evidence>
<dbReference type="HAMAP" id="MF_01603">
    <property type="entry name" value="HldE"/>
    <property type="match status" value="1"/>
</dbReference>
<keyword evidence="9 16" id="KW-0067">ATP-binding</keyword>
<comment type="caution">
    <text evidence="19">The sequence shown here is derived from an EMBL/GenBank/DDBJ whole genome shotgun (WGS) entry which is preliminary data.</text>
</comment>
<evidence type="ECO:0000256" key="1">
    <source>
        <dbReference type="ARBA" id="ARBA00002319"/>
    </source>
</evidence>
<dbReference type="InterPro" id="IPR011914">
    <property type="entry name" value="RfaE_dom_II"/>
</dbReference>
<evidence type="ECO:0000256" key="2">
    <source>
        <dbReference type="ARBA" id="ARBA00003753"/>
    </source>
</evidence>
<dbReference type="RefSeq" id="WP_029094748.1">
    <property type="nucleotide sequence ID" value="NZ_BRLG01000007.1"/>
</dbReference>
<comment type="catalytic activity">
    <reaction evidence="12 16">
        <text>D-glycero-beta-D-manno-heptose 1-phosphate + ATP + H(+) = ADP-D-glycero-beta-D-manno-heptose + diphosphate</text>
        <dbReference type="Rhea" id="RHEA:27465"/>
        <dbReference type="ChEBI" id="CHEBI:15378"/>
        <dbReference type="ChEBI" id="CHEBI:30616"/>
        <dbReference type="ChEBI" id="CHEBI:33019"/>
        <dbReference type="ChEBI" id="CHEBI:59967"/>
        <dbReference type="ChEBI" id="CHEBI:61593"/>
        <dbReference type="EC" id="2.7.7.70"/>
    </reaction>
</comment>
<comment type="function">
    <text evidence="1 16">Catalyzes the phosphorylation of D-glycero-D-manno-heptose 7-phosphate at the C-1 position to selectively form D-glycero-beta-D-manno-heptose-1,7-bisphosphate.</text>
</comment>
<evidence type="ECO:0000256" key="14">
    <source>
        <dbReference type="ARBA" id="ARBA00060955"/>
    </source>
</evidence>
<sequence length="475" mass="50869">MKVILPDFGRANVMVVGDVMLDRYWHGPASRISPEAPVPVVKVNTVEDRPGGAANVAMNIASLGGSSRLVGLTGMDEAARVLNTKLAEVNVKCDFVTSATHPTITKLRVLSRNQQLLRLDFEEGFEGVDAQLILDRVQQALPHLGALVLSDYAKGALSSIQQLIQAARRANVPVLIDPKGADFERYRGATLLTPNLSEFEAVVGHCKNDDELVKRGTKLIEEFELSALLITRSENGMTLLQPGKAPFHMPTQAQEVFDVTGAGDTVIGVLSASLASGLSLEEACFLANAAAGVVVGKIGTSTVSPIELENAIRGRADTGFGVMDEAQLKKAVAHARLRGEKVVMTNGCFDILHAGHVSYLANARKLGDRLIVAVNSDASTRRLKGETRPVNPLAQRMIVLSALEAVDWVVAFDEDTPQRLIADILPDLLVKGGDYQPKDIAGSQEVWAAGGDVQVLNFEDGCSTSNIIKTIKERG</sequence>
<organism evidence="19 20">
    <name type="scientific">Budvicia aquatica</name>
    <dbReference type="NCBI Taxonomy" id="82979"/>
    <lineage>
        <taxon>Bacteria</taxon>
        <taxon>Pseudomonadati</taxon>
        <taxon>Pseudomonadota</taxon>
        <taxon>Gammaproteobacteria</taxon>
        <taxon>Enterobacterales</taxon>
        <taxon>Budviciaceae</taxon>
        <taxon>Budvicia</taxon>
    </lineage>
</organism>
<comment type="similarity">
    <text evidence="15 16">In the C-terminal section; belongs to the cytidylyltransferase family.</text>
</comment>
<evidence type="ECO:0000256" key="3">
    <source>
        <dbReference type="ARBA" id="ARBA00004713"/>
    </source>
</evidence>
<dbReference type="InterPro" id="IPR029056">
    <property type="entry name" value="Ribokinase-like"/>
</dbReference>
<comment type="pathway">
    <text evidence="3">Bacterial outer membrane biogenesis; LPS core biosynthesis.</text>
</comment>
<proteinExistence type="inferred from homology"/>
<evidence type="ECO:0000313" key="20">
    <source>
        <dbReference type="Proteomes" id="UP000224974"/>
    </source>
</evidence>
<evidence type="ECO:0000256" key="4">
    <source>
        <dbReference type="ARBA" id="ARBA00011738"/>
    </source>
</evidence>
<comment type="pathway">
    <text evidence="16">Nucleotide-sugar biosynthesis; ADP-L-glycero-beta-D-manno-heptose biosynthesis; ADP-L-glycero-beta-D-manno-heptose from D-glycero-beta-D-manno-heptose 7-phosphate: step 1/4.</text>
</comment>
<dbReference type="PANTHER" id="PTHR46969">
    <property type="entry name" value="BIFUNCTIONAL PROTEIN HLDE"/>
    <property type="match status" value="1"/>
</dbReference>
<feature type="active site" evidence="16">
    <location>
        <position position="264"/>
    </location>
</feature>
<dbReference type="SUPFAM" id="SSF53613">
    <property type="entry name" value="Ribokinase-like"/>
    <property type="match status" value="1"/>
</dbReference>
<reference evidence="20" key="1">
    <citation type="submission" date="2017-09" db="EMBL/GenBank/DDBJ databases">
        <title>FDA dAtabase for Regulatory Grade micrObial Sequences (FDA-ARGOS): Supporting development and validation of Infectious Disease Dx tests.</title>
        <authorList>
            <person name="Minogue T."/>
            <person name="Wolcott M."/>
            <person name="Wasieloski L."/>
            <person name="Aguilar W."/>
            <person name="Moore D."/>
            <person name="Tallon L."/>
            <person name="Sadzewicz L."/>
            <person name="Ott S."/>
            <person name="Zhao X."/>
            <person name="Nagaraj S."/>
            <person name="Vavikolanu K."/>
            <person name="Aluvathingal J."/>
            <person name="Nadendla S."/>
            <person name="Sichtig H."/>
        </authorList>
    </citation>
    <scope>NUCLEOTIDE SEQUENCE [LARGE SCALE GENOMIC DNA]</scope>
    <source>
        <strain evidence="20">FDAARGOS_387</strain>
    </source>
</reference>
<dbReference type="Proteomes" id="UP000224974">
    <property type="component" value="Unassembled WGS sequence"/>
</dbReference>
<dbReference type="InterPro" id="IPR014729">
    <property type="entry name" value="Rossmann-like_a/b/a_fold"/>
</dbReference>
<dbReference type="FunFam" id="3.40.1190.20:FF:000002">
    <property type="entry name" value="Bifunctional protein HldE"/>
    <property type="match status" value="1"/>
</dbReference>
<keyword evidence="10 16" id="KW-0511">Multifunctional enzyme</keyword>
<dbReference type="InterPro" id="IPR023030">
    <property type="entry name" value="Bifunc_HldE"/>
</dbReference>
<dbReference type="NCBIfam" id="NF008454">
    <property type="entry name" value="PRK11316.1"/>
    <property type="match status" value="1"/>
</dbReference>
<dbReference type="InterPro" id="IPR011913">
    <property type="entry name" value="RfaE_dom_I"/>
</dbReference>
<keyword evidence="7 16" id="KW-0547">Nucleotide-binding</keyword>
<dbReference type="NCBIfam" id="TIGR00125">
    <property type="entry name" value="cyt_tran_rel"/>
    <property type="match status" value="1"/>
</dbReference>
<protein>
    <recommendedName>
        <fullName evidence="16">Bifunctional protein HldE</fullName>
    </recommendedName>
    <domain>
        <recommendedName>
            <fullName evidence="16">D-beta-D-heptose 7-phosphate kinase</fullName>
            <ecNumber evidence="16">2.7.1.167</ecNumber>
        </recommendedName>
        <alternativeName>
            <fullName evidence="16">D-beta-D-heptose 7-phosphotransferase</fullName>
        </alternativeName>
        <alternativeName>
            <fullName evidence="16">D-glycero-beta-D-manno-heptose-7-phosphate kinase</fullName>
        </alternativeName>
    </domain>
    <domain>
        <recommendedName>
            <fullName evidence="16">D-beta-D-heptose 1-phosphate adenylyltransferase</fullName>
            <ecNumber evidence="16">2.7.7.70</ecNumber>
        </recommendedName>
        <alternativeName>
            <fullName evidence="16">D-glycero-beta-D-manno-heptose 1-phosphate adenylyltransferase</fullName>
        </alternativeName>
    </domain>
</protein>
<comment type="pathway">
    <text evidence="16">Nucleotide-sugar biosynthesis; ADP-L-glycero-beta-D-manno-heptose biosynthesis; ADP-L-glycero-beta-D-manno-heptose from D-glycero-beta-D-manno-heptose 7-phosphate: step 3/4.</text>
</comment>
<comment type="function">
    <text evidence="2 16">Catalyzes the ADP transfer from ATP to D-glycero-beta-D-manno-heptose 1-phosphate, yielding ADP-D-glycero-beta-D-manno-heptose.</text>
</comment>
<dbReference type="Pfam" id="PF01467">
    <property type="entry name" value="CTP_transf_like"/>
    <property type="match status" value="1"/>
</dbReference>
<dbReference type="CDD" id="cd01172">
    <property type="entry name" value="RfaE_like"/>
    <property type="match status" value="1"/>
</dbReference>
<dbReference type="AlphaFoldDB" id="A0A2C6DLE3"/>
<dbReference type="GO" id="GO:0009244">
    <property type="term" value="P:lipopolysaccharide core region biosynthetic process"/>
    <property type="evidence" value="ECO:0007669"/>
    <property type="project" value="UniProtKB-UniPathway"/>
</dbReference>
<dbReference type="PROSITE" id="PS00583">
    <property type="entry name" value="PFKB_KINASES_1"/>
    <property type="match status" value="1"/>
</dbReference>
<dbReference type="SUPFAM" id="SSF52374">
    <property type="entry name" value="Nucleotidylyl transferase"/>
    <property type="match status" value="1"/>
</dbReference>
<comment type="catalytic activity">
    <reaction evidence="13 16">
        <text>D-glycero-beta-D-manno-heptose 7-phosphate + ATP = D-glycero-beta-D-manno-heptose 1,7-bisphosphate + ADP + H(+)</text>
        <dbReference type="Rhea" id="RHEA:27473"/>
        <dbReference type="ChEBI" id="CHEBI:15378"/>
        <dbReference type="ChEBI" id="CHEBI:30616"/>
        <dbReference type="ChEBI" id="CHEBI:60204"/>
        <dbReference type="ChEBI" id="CHEBI:60208"/>
        <dbReference type="ChEBI" id="CHEBI:456216"/>
        <dbReference type="EC" id="2.7.1.167"/>
    </reaction>
</comment>
<evidence type="ECO:0000256" key="8">
    <source>
        <dbReference type="ARBA" id="ARBA00022777"/>
    </source>
</evidence>
<evidence type="ECO:0000256" key="13">
    <source>
        <dbReference type="ARBA" id="ARBA00052873"/>
    </source>
</evidence>
<evidence type="ECO:0000256" key="15">
    <source>
        <dbReference type="ARBA" id="ARBA00061122"/>
    </source>
</evidence>